<dbReference type="RefSeq" id="WP_330089225.1">
    <property type="nucleotide sequence ID" value="NZ_JAUGZK010000018.1"/>
</dbReference>
<dbReference type="Pfam" id="PF23981">
    <property type="entry name" value="DUF7305"/>
    <property type="match status" value="1"/>
</dbReference>
<comment type="caution">
    <text evidence="4">The sequence shown here is derived from an EMBL/GenBank/DDBJ whole genome shotgun (WGS) entry which is preliminary data.</text>
</comment>
<feature type="domain" description="DUF7305" evidence="3">
    <location>
        <begin position="73"/>
        <end position="166"/>
    </location>
</feature>
<keyword evidence="1" id="KW-0732">Signal</keyword>
<evidence type="ECO:0000313" key="4">
    <source>
        <dbReference type="EMBL" id="MEE2025915.1"/>
    </source>
</evidence>
<feature type="chain" id="PRO_5046316457" description="MSHA biogenesis protein MshQ" evidence="1">
    <location>
        <begin position="23"/>
        <end position="1117"/>
    </location>
</feature>
<dbReference type="Pfam" id="PF20419">
    <property type="entry name" value="DUF6701"/>
    <property type="match status" value="1"/>
</dbReference>
<proteinExistence type="predicted"/>
<evidence type="ECO:0008006" key="6">
    <source>
        <dbReference type="Google" id="ProtNLM"/>
    </source>
</evidence>
<dbReference type="InterPro" id="IPR046524">
    <property type="entry name" value="DUF6701"/>
</dbReference>
<dbReference type="InterPro" id="IPR013320">
    <property type="entry name" value="ConA-like_dom_sf"/>
</dbReference>
<evidence type="ECO:0000313" key="5">
    <source>
        <dbReference type="Proteomes" id="UP001339167"/>
    </source>
</evidence>
<feature type="signal peptide" evidence="1">
    <location>
        <begin position="1"/>
        <end position="22"/>
    </location>
</feature>
<name>A0ABU7JLC1_9GAMM</name>
<dbReference type="CDD" id="cd06900">
    <property type="entry name" value="lectin_VcfQ"/>
    <property type="match status" value="1"/>
</dbReference>
<dbReference type="InterPro" id="IPR055729">
    <property type="entry name" value="DUF7305"/>
</dbReference>
<dbReference type="Proteomes" id="UP001339167">
    <property type="component" value="Unassembled WGS sequence"/>
</dbReference>
<accession>A0ABU7JLC1</accession>
<evidence type="ECO:0000259" key="2">
    <source>
        <dbReference type="Pfam" id="PF20419"/>
    </source>
</evidence>
<reference evidence="4 5" key="1">
    <citation type="submission" date="2023-06" db="EMBL/GenBank/DDBJ databases">
        <title>Alkalimonas sp., MEB004 an alkaliphilic bacterium isolated from Lonar Lake, India.</title>
        <authorList>
            <person name="Joshi A."/>
            <person name="Thite S."/>
        </authorList>
    </citation>
    <scope>NUCLEOTIDE SEQUENCE [LARGE SCALE GENOMIC DNA]</scope>
    <source>
        <strain evidence="4 5">MEB004</strain>
    </source>
</reference>
<feature type="domain" description="DUF6701" evidence="2">
    <location>
        <begin position="540"/>
        <end position="1114"/>
    </location>
</feature>
<keyword evidence="5" id="KW-1185">Reference proteome</keyword>
<evidence type="ECO:0000259" key="3">
    <source>
        <dbReference type="Pfam" id="PF23981"/>
    </source>
</evidence>
<dbReference type="InterPro" id="IPR035665">
    <property type="entry name" value="VcfQ_lectin"/>
</dbReference>
<dbReference type="EMBL" id="JAUGZK010000018">
    <property type="protein sequence ID" value="MEE2025915.1"/>
    <property type="molecule type" value="Genomic_DNA"/>
</dbReference>
<dbReference type="SUPFAM" id="SSF49899">
    <property type="entry name" value="Concanavalin A-like lectins/glucanases"/>
    <property type="match status" value="1"/>
</dbReference>
<organism evidence="4 5">
    <name type="scientific">Alkalimonas mucilaginosa</name>
    <dbReference type="NCBI Taxonomy" id="3057676"/>
    <lineage>
        <taxon>Bacteria</taxon>
        <taxon>Pseudomonadati</taxon>
        <taxon>Pseudomonadota</taxon>
        <taxon>Gammaproteobacteria</taxon>
        <taxon>Alkalimonas</taxon>
    </lineage>
</organism>
<sequence length="1117" mass="119241">MTHGARLLQWALWLCLLLSAAAAAVQCDEIWTQAIRSNSPVPAVISYPAPNPSFPEPLQAGDYYYDNNANWQIPANTIRTTVAPTARLFINGNLTIGANSRLNDTGVAEHFILVVSGSVTIQSGARINGFILAGGAITLNDNVQIQGGITAKGALANFGATVQFDANALTRLQGGGLCSATLGCQTDNFSDGLLSEDWVTSRSSGTFTPSVVNGRLRLTQAVGNQSTSVTFQRLFPAADNLVIIEFDYFGWSPASGQGADGIAVILSDASVTPQPGAFGGSLGYAQKGPGTDCPNCPGFAGGWLGIGLDEWGNFSNPTEGRVGGPGFRRNAISIRGAQANQYRYLAGTAAGLSPPIDQRPSATAAPGHRYRIVIDSRLSGQALVSVARDVKAGAGFQNLVEPFNALAQPGQGAVPENFFLSFTGSTGGSNNNHELDNVSICALRSLPVGVQIDHIALTHQLDAISCLASAVQVKACLNADCSTLYTDPVSVDLFTTGGSWSANPVLLTNGTGSAYLRHPAGGTTTIGVVETVPPRKSFSQTVCKVGSEDSDCQINFVDTGLMFAEQDGVTPFNHQTAAVEFNGVLRAVRTNTTTGACEARVTGSQTVQLGFSCENPATCSGGQNLNVNSEVVAANAAGQTVERTAVNLLFDANGSAPLTMNYPDVGQLILHASLELSEQTPDPVTTLHGSSNAFVVKPHTLQVAGVERLDGSANPATTDSGSGFVAAGEAFRVRLDARNALGQLTPNFGREIVPERLTVALQELVYPDPGQDDSSLLQAGDFQPDPMIAGRLASDQIRWHEAGSIRLFARLTDNDYLSAGDVVAKPQSDVIGRFYPKNLRLLEHSSVLNTCRFDADPEKHFSYMGENKLIINFQLVAEGEGGTTLENYHSDTYTGTAAVLVIAEHDTERLDAGRLSVNAGQWLHGIYRIEQSDASFRRAVPSERDGPYEVLQLGLQIVTEQDSRDFAAYTLGSDAVALNGLLRMRYGRLMLENAFGPEDEPLPLAFRAEYWDGERFVHNAADHCTQVTKTEDSLTTVEGPSTLSLDGVGGLLENGRFPAQTLYLNPPGLVNYWIIEYRVDPWLRDGGVNLDQNPQAEVFFGRYRGNPRRIYWREPLP</sequence>
<evidence type="ECO:0000256" key="1">
    <source>
        <dbReference type="SAM" id="SignalP"/>
    </source>
</evidence>
<gene>
    <name evidence="4" type="ORF">QWF21_16870</name>
</gene>
<dbReference type="Gene3D" id="2.60.120.200">
    <property type="match status" value="1"/>
</dbReference>
<protein>
    <recommendedName>
        <fullName evidence="6">MSHA biogenesis protein MshQ</fullName>
    </recommendedName>
</protein>